<accession>A0A812M6S8</accession>
<name>A0A812M6S8_9DINO</name>
<protein>
    <submittedName>
        <fullName evidence="4">CFDP1 protein</fullName>
    </submittedName>
</protein>
<feature type="compositionally biased region" description="Polar residues" evidence="1">
    <location>
        <begin position="235"/>
        <end position="253"/>
    </location>
</feature>
<feature type="transmembrane region" description="Helical" evidence="2">
    <location>
        <begin position="89"/>
        <end position="113"/>
    </location>
</feature>
<keyword evidence="2" id="KW-1133">Transmembrane helix</keyword>
<evidence type="ECO:0000256" key="1">
    <source>
        <dbReference type="SAM" id="MobiDB-lite"/>
    </source>
</evidence>
<dbReference type="Proteomes" id="UP000604046">
    <property type="component" value="Unassembled WGS sequence"/>
</dbReference>
<dbReference type="AlphaFoldDB" id="A0A812M6S8"/>
<feature type="region of interest" description="Disordered" evidence="1">
    <location>
        <begin position="307"/>
        <end position="328"/>
    </location>
</feature>
<evidence type="ECO:0000256" key="2">
    <source>
        <dbReference type="SAM" id="Phobius"/>
    </source>
</evidence>
<evidence type="ECO:0000313" key="4">
    <source>
        <dbReference type="EMBL" id="CAE7253151.1"/>
    </source>
</evidence>
<organism evidence="4 5">
    <name type="scientific">Symbiodinium natans</name>
    <dbReference type="NCBI Taxonomy" id="878477"/>
    <lineage>
        <taxon>Eukaryota</taxon>
        <taxon>Sar</taxon>
        <taxon>Alveolata</taxon>
        <taxon>Dinophyceae</taxon>
        <taxon>Suessiales</taxon>
        <taxon>Symbiodiniaceae</taxon>
        <taxon>Symbiodinium</taxon>
    </lineage>
</organism>
<feature type="domain" description="BCNT-C" evidence="3">
    <location>
        <begin position="424"/>
        <end position="500"/>
    </location>
</feature>
<evidence type="ECO:0000313" key="5">
    <source>
        <dbReference type="Proteomes" id="UP000604046"/>
    </source>
</evidence>
<dbReference type="OrthoDB" id="436203at2759"/>
<dbReference type="EMBL" id="CAJNDS010001236">
    <property type="protein sequence ID" value="CAE7253151.1"/>
    <property type="molecule type" value="Genomic_DNA"/>
</dbReference>
<sequence length="556" mass="61359">MAACTHDPGASLPLPSYPRWCGGVGHDVVMWLRFEVQRFGCLPMLTVCCALRALLAWLSGSRDHVALDPMFVPACDADLGIVVNRPVLVSFWVFGLLIAAFAGGLPVATGIASQKNRDWDSTRGMGVCETNPDSPKDTHKKCQKKFRSQCPDANSATKYSTMLQQAEVIDSRELGQQAMTELQKAEAAYYSQSGLFGCSDDDCKRAYDKDLDYEAKEEPAPKRRRVDHGDAQRGCTRSQRADQTWAEMQQQEAQESKKWPRRPHVTLPQPTRPKAKSVPAQNCLAVVAQIAKYGQVKDADEHLSVRDLKKRSRAEAGTTTSSVVRPAPSVSKSDVLAEVVKLNNLSAGAVPSTAEVKRKVRWTKEELSAQSQSSGLPKMRTVQVQESVKFAGETLTVNRELVLGSAAERQFLLSQKRRQSAKLGGKFAALDNLLRSGKDKVLNTMEKSELDWQQHQKEAGLEDLGRDPQAGYIERAEFLRRAKLRASEAIRDAVEMARAEVARVQKHRDRVLSEGRQEVGIWSSFGVQAMAGSRGEALDAFKQGVTGLDSVKHARV</sequence>
<feature type="compositionally biased region" description="Basic and acidic residues" evidence="1">
    <location>
        <begin position="214"/>
        <end position="231"/>
    </location>
</feature>
<dbReference type="Pfam" id="PF07572">
    <property type="entry name" value="BCNT"/>
    <property type="match status" value="1"/>
</dbReference>
<dbReference type="PROSITE" id="PS51279">
    <property type="entry name" value="BCNT_C"/>
    <property type="match status" value="1"/>
</dbReference>
<feature type="region of interest" description="Disordered" evidence="1">
    <location>
        <begin position="214"/>
        <end position="276"/>
    </location>
</feature>
<keyword evidence="2" id="KW-0812">Transmembrane</keyword>
<dbReference type="InterPro" id="IPR011421">
    <property type="entry name" value="BCNT-C"/>
</dbReference>
<keyword evidence="5" id="KW-1185">Reference proteome</keyword>
<comment type="caution">
    <text evidence="4">The sequence shown here is derived from an EMBL/GenBank/DDBJ whole genome shotgun (WGS) entry which is preliminary data.</text>
</comment>
<proteinExistence type="predicted"/>
<gene>
    <name evidence="4" type="primary">CFDP1</name>
    <name evidence="4" type="ORF">SNAT2548_LOCUS12718</name>
</gene>
<reference evidence="4" key="1">
    <citation type="submission" date="2021-02" db="EMBL/GenBank/DDBJ databases">
        <authorList>
            <person name="Dougan E. K."/>
            <person name="Rhodes N."/>
            <person name="Thang M."/>
            <person name="Chan C."/>
        </authorList>
    </citation>
    <scope>NUCLEOTIDE SEQUENCE</scope>
</reference>
<keyword evidence="2" id="KW-0472">Membrane</keyword>
<evidence type="ECO:0000259" key="3">
    <source>
        <dbReference type="PROSITE" id="PS51279"/>
    </source>
</evidence>